<gene>
    <name evidence="1" type="ORF">H9716_06065</name>
</gene>
<reference evidence="1" key="1">
    <citation type="journal article" date="2021" name="PeerJ">
        <title>Extensive microbial diversity within the chicken gut microbiome revealed by metagenomics and culture.</title>
        <authorList>
            <person name="Gilroy R."/>
            <person name="Ravi A."/>
            <person name="Getino M."/>
            <person name="Pursley I."/>
            <person name="Horton D.L."/>
            <person name="Alikhan N.F."/>
            <person name="Baker D."/>
            <person name="Gharbi K."/>
            <person name="Hall N."/>
            <person name="Watson M."/>
            <person name="Adriaenssens E.M."/>
            <person name="Foster-Nyarko E."/>
            <person name="Jarju S."/>
            <person name="Secka A."/>
            <person name="Antonio M."/>
            <person name="Oren A."/>
            <person name="Chaudhuri R.R."/>
            <person name="La Ragione R."/>
            <person name="Hildebrand F."/>
            <person name="Pallen M.J."/>
        </authorList>
    </citation>
    <scope>NUCLEOTIDE SEQUENCE</scope>
    <source>
        <strain evidence="1">CHK188-4685</strain>
    </source>
</reference>
<dbReference type="EMBL" id="DWYS01000070">
    <property type="protein sequence ID" value="HJB07418.1"/>
    <property type="molecule type" value="Genomic_DNA"/>
</dbReference>
<name>A0A9D2RL26_9FIRM</name>
<proteinExistence type="predicted"/>
<evidence type="ECO:0000313" key="1">
    <source>
        <dbReference type="EMBL" id="HJB07418.1"/>
    </source>
</evidence>
<dbReference type="AlphaFoldDB" id="A0A9D2RL26"/>
<evidence type="ECO:0000313" key="2">
    <source>
        <dbReference type="Proteomes" id="UP000886804"/>
    </source>
</evidence>
<organism evidence="1 2">
    <name type="scientific">Candidatus Enterocloster faecavium</name>
    <dbReference type="NCBI Taxonomy" id="2838560"/>
    <lineage>
        <taxon>Bacteria</taxon>
        <taxon>Bacillati</taxon>
        <taxon>Bacillota</taxon>
        <taxon>Clostridia</taxon>
        <taxon>Lachnospirales</taxon>
        <taxon>Lachnospiraceae</taxon>
        <taxon>Enterocloster</taxon>
    </lineage>
</organism>
<accession>A0A9D2RL26</accession>
<comment type="caution">
    <text evidence="1">The sequence shown here is derived from an EMBL/GenBank/DDBJ whole genome shotgun (WGS) entry which is preliminary data.</text>
</comment>
<protein>
    <submittedName>
        <fullName evidence="1">Uncharacterized protein</fullName>
    </submittedName>
</protein>
<sequence length="236" mass="27804">MEQALERMSDNYWDTDLPYGAGDGRPSPYMDRRMADLNYFIEIERIKQQVEEAHIQRELWKEARKLDLKERSQNRACEITVNVNGALIFGKEMLQEEAMKRPIANFSNCKATLFEPSVASESDRMMSLLSITFYNIETRSNDWLLMDVTKPDAHVLVKMMERKGVKFRYGKKWMTEHRDQLLACLIGAATTIKLPRNRGFEYVKQGDQVTLRYIGENELTWIKMEEEAYQQWKKVL</sequence>
<reference evidence="1" key="2">
    <citation type="submission" date="2021-04" db="EMBL/GenBank/DDBJ databases">
        <authorList>
            <person name="Gilroy R."/>
        </authorList>
    </citation>
    <scope>NUCLEOTIDE SEQUENCE</scope>
    <source>
        <strain evidence="1">CHK188-4685</strain>
    </source>
</reference>
<dbReference type="Proteomes" id="UP000886804">
    <property type="component" value="Unassembled WGS sequence"/>
</dbReference>